<dbReference type="Gene3D" id="2.40.160.10">
    <property type="entry name" value="Porin"/>
    <property type="match status" value="1"/>
</dbReference>
<dbReference type="RefSeq" id="WP_168441873.1">
    <property type="nucleotide sequence ID" value="NZ_CAAHFG010000001.1"/>
</dbReference>
<dbReference type="InterPro" id="IPR023614">
    <property type="entry name" value="Porin_dom_sf"/>
</dbReference>
<evidence type="ECO:0000313" key="2">
    <source>
        <dbReference type="EMBL" id="VGO11666.1"/>
    </source>
</evidence>
<keyword evidence="1" id="KW-0732">Signal</keyword>
<evidence type="ECO:0000313" key="3">
    <source>
        <dbReference type="Proteomes" id="UP000366872"/>
    </source>
</evidence>
<proteinExistence type="predicted"/>
<accession>A0A6C2TWG0</accession>
<dbReference type="AlphaFoldDB" id="A0A6C2TWG0"/>
<evidence type="ECO:0000256" key="1">
    <source>
        <dbReference type="SAM" id="SignalP"/>
    </source>
</evidence>
<reference evidence="2 3" key="1">
    <citation type="submission" date="2019-04" db="EMBL/GenBank/DDBJ databases">
        <authorList>
            <person name="Van Vliet M D."/>
        </authorList>
    </citation>
    <scope>NUCLEOTIDE SEQUENCE [LARGE SCALE GENOMIC DNA]</scope>
    <source>
        <strain evidence="2 3">F1</strain>
    </source>
</reference>
<dbReference type="SUPFAM" id="SSF56935">
    <property type="entry name" value="Porins"/>
    <property type="match status" value="1"/>
</dbReference>
<organism evidence="2 3">
    <name type="scientific">Pontiella desulfatans</name>
    <dbReference type="NCBI Taxonomy" id="2750659"/>
    <lineage>
        <taxon>Bacteria</taxon>
        <taxon>Pseudomonadati</taxon>
        <taxon>Kiritimatiellota</taxon>
        <taxon>Kiritimatiellia</taxon>
        <taxon>Kiritimatiellales</taxon>
        <taxon>Pontiellaceae</taxon>
        <taxon>Pontiella</taxon>
    </lineage>
</organism>
<dbReference type="EMBL" id="CAAHFG010000001">
    <property type="protein sequence ID" value="VGO11666.1"/>
    <property type="molecule type" value="Genomic_DNA"/>
</dbReference>
<protein>
    <recommendedName>
        <fullName evidence="4">Porin O</fullName>
    </recommendedName>
</protein>
<feature type="signal peptide" evidence="1">
    <location>
        <begin position="1"/>
        <end position="22"/>
    </location>
</feature>
<dbReference type="Pfam" id="PF07396">
    <property type="entry name" value="Porin_O_P"/>
    <property type="match status" value="1"/>
</dbReference>
<keyword evidence="3" id="KW-1185">Reference proteome</keyword>
<dbReference type="InterPro" id="IPR010870">
    <property type="entry name" value="Porin_O/P"/>
</dbReference>
<evidence type="ECO:0008006" key="4">
    <source>
        <dbReference type="Google" id="ProtNLM"/>
    </source>
</evidence>
<dbReference type="Proteomes" id="UP000366872">
    <property type="component" value="Unassembled WGS sequence"/>
</dbReference>
<gene>
    <name evidence="2" type="ORF">PDESU_00211</name>
</gene>
<name>A0A6C2TWG0_PONDE</name>
<feature type="chain" id="PRO_5025532694" description="Porin O" evidence="1">
    <location>
        <begin position="23"/>
        <end position="376"/>
    </location>
</feature>
<sequence length="376" mass="41747">MKKTTAIGMALAFALCAAPVFAEEEASIYDTIWGYGTWYDNDEAKVMQNFGITGRLQGDAFSFNDGDLANEDIVWRRFRFGFKGTFFQNLTLHAEMDMDMNEADSGEWDQFYNRLTDVYAKWKFSDAATLKVGKQSAGFTLDGGTSSKKLIVPERNIVAGNMWFGTEYFTGATLGGDVEDLSYKAGVFSASGEPEFGHFDNGYFGLFSVGHKVGKGDLRLDYVYNGAEESDQGYDNGTRDLEHIVALVHKTKINDNIGIWSDLSYAVGMDGMSDLFGGSIKPFYDISDEFQIVLEYAGVTSLDSEVDVNMARYASRNVAKTKVETAHNLLAGFNWYLYGHKLKWHNAVEYNFGKNLGGTGADYNGYGVTSALRISW</sequence>